<dbReference type="Gene3D" id="3.30.420.10">
    <property type="entry name" value="Ribonuclease H-like superfamily/Ribonuclease H"/>
    <property type="match status" value="1"/>
</dbReference>
<feature type="transmembrane region" description="Helical" evidence="1">
    <location>
        <begin position="12"/>
        <end position="28"/>
    </location>
</feature>
<dbReference type="PROSITE" id="PS50879">
    <property type="entry name" value="RNASE_H_1"/>
    <property type="match status" value="1"/>
</dbReference>
<dbReference type="InterPro" id="IPR012337">
    <property type="entry name" value="RNaseH-like_sf"/>
</dbReference>
<dbReference type="EMBL" id="JACBAG010001704">
    <property type="protein sequence ID" value="KAF7183713.1"/>
    <property type="molecule type" value="Genomic_DNA"/>
</dbReference>
<name>A0A8H6R325_9EURO</name>
<feature type="domain" description="RNase H type-1" evidence="2">
    <location>
        <begin position="68"/>
        <end position="215"/>
    </location>
</feature>
<dbReference type="Pfam" id="PF00075">
    <property type="entry name" value="RNase_H"/>
    <property type="match status" value="1"/>
</dbReference>
<dbReference type="GO" id="GO:0004523">
    <property type="term" value="F:RNA-DNA hybrid ribonuclease activity"/>
    <property type="evidence" value="ECO:0007669"/>
    <property type="project" value="InterPro"/>
</dbReference>
<accession>A0A8H6R325</accession>
<gene>
    <name evidence="3" type="ORF">CNMCM7691_004063</name>
</gene>
<dbReference type="CDD" id="cd09276">
    <property type="entry name" value="Rnase_HI_RT_non_LTR"/>
    <property type="match status" value="1"/>
</dbReference>
<evidence type="ECO:0000259" key="2">
    <source>
        <dbReference type="PROSITE" id="PS50879"/>
    </source>
</evidence>
<keyword evidence="1" id="KW-1133">Transmembrane helix</keyword>
<dbReference type="Proteomes" id="UP000641853">
    <property type="component" value="Unassembled WGS sequence"/>
</dbReference>
<comment type="caution">
    <text evidence="3">The sequence shown here is derived from an EMBL/GenBank/DDBJ whole genome shotgun (WGS) entry which is preliminary data.</text>
</comment>
<sequence length="267" mass="29473">MTSPMTGCCHELLILFCGLLVYTASWAIRSSVKDRPHAPGTVADPAFTEIDIEPDREKAKEKASARQKAAGVSVFSDASGQQNHLGAAAVALNPGGDIIQSRRISVGSMEYWSLYAAELMAIYYAISLVYQISQKKQEAPGTSREPATILTDSISELQAIANSWNKSGQRIIQAILKSARELNTRGVPLRLQWVPGHCEDLGNDTAGRLAKEAVGPDKMHPFQHLLSREKGFIRRKIREEWEQEWKASKKAGHLHQIKELSLALSRS</sequence>
<evidence type="ECO:0000313" key="4">
    <source>
        <dbReference type="Proteomes" id="UP000641853"/>
    </source>
</evidence>
<keyword evidence="4" id="KW-1185">Reference proteome</keyword>
<proteinExistence type="predicted"/>
<dbReference type="SUPFAM" id="SSF53098">
    <property type="entry name" value="Ribonuclease H-like"/>
    <property type="match status" value="1"/>
</dbReference>
<reference evidence="3" key="1">
    <citation type="submission" date="2020-06" db="EMBL/GenBank/DDBJ databases">
        <title>Draft genome sequences of strains closely related to Aspergillus parafelis and Aspergillus hiratsukae.</title>
        <authorList>
            <person name="Dos Santos R.A.C."/>
            <person name="Rivero-Menendez O."/>
            <person name="Steenwyk J.L."/>
            <person name="Mead M.E."/>
            <person name="Goldman G.H."/>
            <person name="Alastruey-Izquierdo A."/>
            <person name="Rokas A."/>
        </authorList>
    </citation>
    <scope>NUCLEOTIDE SEQUENCE</scope>
    <source>
        <strain evidence="3">CNM-CM7691</strain>
    </source>
</reference>
<dbReference type="InterPro" id="IPR036397">
    <property type="entry name" value="RNaseH_sf"/>
</dbReference>
<keyword evidence="1" id="KW-0812">Transmembrane</keyword>
<evidence type="ECO:0000313" key="3">
    <source>
        <dbReference type="EMBL" id="KAF7183713.1"/>
    </source>
</evidence>
<dbReference type="AlphaFoldDB" id="A0A8H6R325"/>
<dbReference type="InterPro" id="IPR002156">
    <property type="entry name" value="RNaseH_domain"/>
</dbReference>
<organism evidence="3 4">
    <name type="scientific">Aspergillus felis</name>
    <dbReference type="NCBI Taxonomy" id="1287682"/>
    <lineage>
        <taxon>Eukaryota</taxon>
        <taxon>Fungi</taxon>
        <taxon>Dikarya</taxon>
        <taxon>Ascomycota</taxon>
        <taxon>Pezizomycotina</taxon>
        <taxon>Eurotiomycetes</taxon>
        <taxon>Eurotiomycetidae</taxon>
        <taxon>Eurotiales</taxon>
        <taxon>Aspergillaceae</taxon>
        <taxon>Aspergillus</taxon>
        <taxon>Aspergillus subgen. Fumigati</taxon>
    </lineage>
</organism>
<dbReference type="GO" id="GO:0003676">
    <property type="term" value="F:nucleic acid binding"/>
    <property type="evidence" value="ECO:0007669"/>
    <property type="project" value="InterPro"/>
</dbReference>
<protein>
    <recommendedName>
        <fullName evidence="2">RNase H type-1 domain-containing protein</fullName>
    </recommendedName>
</protein>
<keyword evidence="1" id="KW-0472">Membrane</keyword>
<evidence type="ECO:0000256" key="1">
    <source>
        <dbReference type="SAM" id="Phobius"/>
    </source>
</evidence>